<comment type="caution">
    <text evidence="1">The sequence shown here is derived from an EMBL/GenBank/DDBJ whole genome shotgun (WGS) entry which is preliminary data.</text>
</comment>
<name>A0A9W8HME3_9FUNG</name>
<reference evidence="1" key="1">
    <citation type="submission" date="2022-07" db="EMBL/GenBank/DDBJ databases">
        <title>Phylogenomic reconstructions and comparative analyses of Kickxellomycotina fungi.</title>
        <authorList>
            <person name="Reynolds N.K."/>
            <person name="Stajich J.E."/>
            <person name="Barry K."/>
            <person name="Grigoriev I.V."/>
            <person name="Crous P."/>
            <person name="Smith M.E."/>
        </authorList>
    </citation>
    <scope>NUCLEOTIDE SEQUENCE</scope>
    <source>
        <strain evidence="1">BCRC 34489</strain>
    </source>
</reference>
<keyword evidence="2" id="KW-1185">Reference proteome</keyword>
<gene>
    <name evidence="1" type="ORF">GGI15_000014</name>
</gene>
<accession>A0A9W8HME3</accession>
<proteinExistence type="predicted"/>
<dbReference type="Proteomes" id="UP001140172">
    <property type="component" value="Unassembled WGS sequence"/>
</dbReference>
<dbReference type="EMBL" id="JANBUM010000003">
    <property type="protein sequence ID" value="KAJ2788209.1"/>
    <property type="molecule type" value="Genomic_DNA"/>
</dbReference>
<protein>
    <submittedName>
        <fullName evidence="1">Uncharacterized protein</fullName>
    </submittedName>
</protein>
<organism evidence="1 2">
    <name type="scientific">Coemansia interrupta</name>
    <dbReference type="NCBI Taxonomy" id="1126814"/>
    <lineage>
        <taxon>Eukaryota</taxon>
        <taxon>Fungi</taxon>
        <taxon>Fungi incertae sedis</taxon>
        <taxon>Zoopagomycota</taxon>
        <taxon>Kickxellomycotina</taxon>
        <taxon>Kickxellomycetes</taxon>
        <taxon>Kickxellales</taxon>
        <taxon>Kickxellaceae</taxon>
        <taxon>Coemansia</taxon>
    </lineage>
</organism>
<dbReference type="AlphaFoldDB" id="A0A9W8HME3"/>
<evidence type="ECO:0000313" key="1">
    <source>
        <dbReference type="EMBL" id="KAJ2788209.1"/>
    </source>
</evidence>
<evidence type="ECO:0000313" key="2">
    <source>
        <dbReference type="Proteomes" id="UP001140172"/>
    </source>
</evidence>
<sequence length="220" mass="25920">MKIEGFSGEEWYTYFEKDTDAAVTRLVELLTYLYKTFPNIKRVSLNILKWDFLKHIDSDDHRVEKALALLFYDRDVEMFAKFVKDSFKTMDPCFFTGITSLHIESANSHNYFRYSEDWLMEIVRLNAPTLRKLHVCVIRDELLQGITTSKTGNPIMYPKLMRITTRVSCYSSNAQRDRAQAFARGELPEHDFRHFPALGYINLYGRPFKTQWVALDNDED</sequence>